<evidence type="ECO:0000256" key="1">
    <source>
        <dbReference type="ARBA" id="ARBA00004651"/>
    </source>
</evidence>
<evidence type="ECO:0000256" key="6">
    <source>
        <dbReference type="ARBA" id="ARBA00022801"/>
    </source>
</evidence>
<dbReference type="GO" id="GO:0071111">
    <property type="term" value="F:cyclic-guanylate-specific phosphodiesterase activity"/>
    <property type="evidence" value="ECO:0007669"/>
    <property type="project" value="UniProtKB-EC"/>
</dbReference>
<comment type="catalytic activity">
    <reaction evidence="9">
        <text>3',3'-c-di-GMP + H2O = 5'-phosphoguanylyl(3'-&gt;5')guanosine + H(+)</text>
        <dbReference type="Rhea" id="RHEA:24902"/>
        <dbReference type="ChEBI" id="CHEBI:15377"/>
        <dbReference type="ChEBI" id="CHEBI:15378"/>
        <dbReference type="ChEBI" id="CHEBI:58754"/>
        <dbReference type="ChEBI" id="CHEBI:58805"/>
        <dbReference type="EC" id="3.1.4.52"/>
    </reaction>
</comment>
<organism evidence="11 12">
    <name type="scientific">Herbaspirillum frisingense GSF30</name>
    <dbReference type="NCBI Taxonomy" id="864073"/>
    <lineage>
        <taxon>Bacteria</taxon>
        <taxon>Pseudomonadati</taxon>
        <taxon>Pseudomonadota</taxon>
        <taxon>Betaproteobacteria</taxon>
        <taxon>Burkholderiales</taxon>
        <taxon>Oxalobacteraceae</taxon>
        <taxon>Herbaspirillum</taxon>
    </lineage>
</organism>
<reference evidence="11 12" key="1">
    <citation type="journal article" date="2013" name="Front. Microbiol.">
        <title>The genome of the endophytic bacterium H. frisingense GSF30(T) identifies diverse strategies in the Herbaspirillum genus to interact with plants.</title>
        <authorList>
            <person name="Straub D."/>
            <person name="Rothballer M."/>
            <person name="Hartmann A."/>
            <person name="Ludewig U."/>
        </authorList>
    </citation>
    <scope>NUCLEOTIDE SEQUENCE [LARGE SCALE GENOMIC DNA]</scope>
    <source>
        <strain evidence="11 12">GSF30</strain>
    </source>
</reference>
<evidence type="ECO:0000256" key="5">
    <source>
        <dbReference type="ARBA" id="ARBA00022692"/>
    </source>
</evidence>
<dbReference type="PROSITE" id="PS50883">
    <property type="entry name" value="EAL"/>
    <property type="match status" value="1"/>
</dbReference>
<evidence type="ECO:0000259" key="10">
    <source>
        <dbReference type="PROSITE" id="PS50883"/>
    </source>
</evidence>
<dbReference type="SMART" id="SM00052">
    <property type="entry name" value="EAL"/>
    <property type="match status" value="1"/>
</dbReference>
<evidence type="ECO:0000313" key="11">
    <source>
        <dbReference type="EMBL" id="EOA03034.1"/>
    </source>
</evidence>
<dbReference type="Gene3D" id="3.20.20.450">
    <property type="entry name" value="EAL domain"/>
    <property type="match status" value="1"/>
</dbReference>
<evidence type="ECO:0000313" key="12">
    <source>
        <dbReference type="Proteomes" id="UP000006772"/>
    </source>
</evidence>
<proteinExistence type="predicted"/>
<dbReference type="InterPro" id="IPR050706">
    <property type="entry name" value="Cyclic-di-GMP_PDE-like"/>
</dbReference>
<evidence type="ECO:0000256" key="4">
    <source>
        <dbReference type="ARBA" id="ARBA00022636"/>
    </source>
</evidence>
<dbReference type="CDD" id="cd01948">
    <property type="entry name" value="EAL"/>
    <property type="match status" value="1"/>
</dbReference>
<keyword evidence="8" id="KW-0472">Membrane</keyword>
<dbReference type="InterPro" id="IPR001633">
    <property type="entry name" value="EAL_dom"/>
</dbReference>
<dbReference type="SUPFAM" id="SSF141868">
    <property type="entry name" value="EAL domain-like"/>
    <property type="match status" value="1"/>
</dbReference>
<dbReference type="EMBL" id="AEEC02000034">
    <property type="protein sequence ID" value="EOA03034.1"/>
    <property type="molecule type" value="Genomic_DNA"/>
</dbReference>
<feature type="domain" description="EAL" evidence="10">
    <location>
        <begin position="257"/>
        <end position="510"/>
    </location>
</feature>
<dbReference type="InterPro" id="IPR024744">
    <property type="entry name" value="CSS-motif_dom"/>
</dbReference>
<accession>A0AAI9IBQ0</accession>
<dbReference type="Proteomes" id="UP000006772">
    <property type="component" value="Unassembled WGS sequence"/>
</dbReference>
<keyword evidence="5" id="KW-0812">Transmembrane</keyword>
<keyword evidence="4" id="KW-0973">c-di-GMP</keyword>
<gene>
    <name evidence="11" type="ORF">HFRIS_019433</name>
</gene>
<dbReference type="AlphaFoldDB" id="A0AAI9IBQ0"/>
<dbReference type="RefSeq" id="WP_006713094.1">
    <property type="nucleotide sequence ID" value="NZ_AEEC02000034.1"/>
</dbReference>
<keyword evidence="3" id="KW-1003">Cell membrane</keyword>
<dbReference type="Pfam" id="PF00563">
    <property type="entry name" value="EAL"/>
    <property type="match status" value="1"/>
</dbReference>
<dbReference type="PANTHER" id="PTHR33121:SF79">
    <property type="entry name" value="CYCLIC DI-GMP PHOSPHODIESTERASE PDED-RELATED"/>
    <property type="match status" value="1"/>
</dbReference>
<keyword evidence="6" id="KW-0378">Hydrolase</keyword>
<evidence type="ECO:0000256" key="3">
    <source>
        <dbReference type="ARBA" id="ARBA00022475"/>
    </source>
</evidence>
<name>A0AAI9IBQ0_9BURK</name>
<keyword evidence="7" id="KW-1133">Transmembrane helix</keyword>
<protein>
    <recommendedName>
        <fullName evidence="2">cyclic-guanylate-specific phosphodiesterase</fullName>
        <ecNumber evidence="2">3.1.4.52</ecNumber>
    </recommendedName>
</protein>
<evidence type="ECO:0000256" key="2">
    <source>
        <dbReference type="ARBA" id="ARBA00012282"/>
    </source>
</evidence>
<evidence type="ECO:0000256" key="9">
    <source>
        <dbReference type="ARBA" id="ARBA00034290"/>
    </source>
</evidence>
<dbReference type="PANTHER" id="PTHR33121">
    <property type="entry name" value="CYCLIC DI-GMP PHOSPHODIESTERASE PDEF"/>
    <property type="match status" value="1"/>
</dbReference>
<sequence length="518" mass="57091">MNRKVFRRVSAWKILLWACLGMLIGLVLAQLALTVSELRHIDASSLQALQRAEDAARATGDALRRAEASPFQHCSDDDLAVLRNIAYANSYVADLGRVDQGMVRCTALWGQLAEPFVLPEPLYQAGRGFKIWLGQAIVHTHAPSNVVGLQRSLALTAPTTFDLNRFYQDVSLRITNADGTHVLVEREGMRYNPDGAIGLLPGIDVTHCNADLALCAQASARLHWYPVLYPRGLIALLAGSFVAGALACLLHLRSRRHQGVLDRLRHGIANDEIVLLYQPIVCINDLSLKGYEALARWRPADEPEIGPDIFVPLAVQNRLCTALAKVVLARALREMQELLLANPDLILAINTEVADIEDANFIRFALDLTANQAALRRQLHLEVTERADIRSDAFTHNIELLRRAGFAIWIDDFGTGSANLSHLSYARFDGIKIDRLFTSALSTGSPLRSVVPNLLRLAGELDLQVVIEGIETDEQLQLIRGIAPDIHAQGWLFSKALELDEVLQQRPPEAANELGLAA</sequence>
<comment type="caution">
    <text evidence="11">The sequence shown here is derived from an EMBL/GenBank/DDBJ whole genome shotgun (WGS) entry which is preliminary data.</text>
</comment>
<dbReference type="Pfam" id="PF12792">
    <property type="entry name" value="CSS-motif"/>
    <property type="match status" value="1"/>
</dbReference>
<dbReference type="InterPro" id="IPR035919">
    <property type="entry name" value="EAL_sf"/>
</dbReference>
<evidence type="ECO:0000256" key="7">
    <source>
        <dbReference type="ARBA" id="ARBA00022989"/>
    </source>
</evidence>
<comment type="subcellular location">
    <subcellularLocation>
        <location evidence="1">Cell membrane</location>
        <topology evidence="1">Multi-pass membrane protein</topology>
    </subcellularLocation>
</comment>
<dbReference type="EC" id="3.1.4.52" evidence="2"/>
<evidence type="ECO:0000256" key="8">
    <source>
        <dbReference type="ARBA" id="ARBA00023136"/>
    </source>
</evidence>
<dbReference type="GO" id="GO:0005886">
    <property type="term" value="C:plasma membrane"/>
    <property type="evidence" value="ECO:0007669"/>
    <property type="project" value="UniProtKB-SubCell"/>
</dbReference>